<name>A0A4Q2K0T9_9ACTN</name>
<reference evidence="1 2" key="1">
    <citation type="submission" date="2019-01" db="EMBL/GenBank/DDBJ databases">
        <title>Senegalimassilia sp. nov. KGMB04484 isolated human feces.</title>
        <authorList>
            <person name="Han K.-I."/>
            <person name="Kim J.-S."/>
            <person name="Lee K.C."/>
            <person name="Suh M.K."/>
            <person name="Eom M.K."/>
            <person name="Lee J.H."/>
            <person name="Park S.-H."/>
            <person name="Kang S.W."/>
            <person name="Park J.-E."/>
            <person name="Oh B.S."/>
            <person name="Yu S.Y."/>
            <person name="Choi S.-H."/>
            <person name="Lee D.H."/>
            <person name="Yoon H."/>
            <person name="Kim B.-Y."/>
            <person name="Lee J.H."/>
            <person name="Lee J.-S."/>
        </authorList>
    </citation>
    <scope>NUCLEOTIDE SEQUENCE [LARGE SCALE GENOMIC DNA]</scope>
    <source>
        <strain evidence="1 2">KGMB04484</strain>
    </source>
</reference>
<proteinExistence type="predicted"/>
<keyword evidence="2" id="KW-1185">Reference proteome</keyword>
<dbReference type="EMBL" id="SDPW01000001">
    <property type="protein sequence ID" value="RXZ53144.1"/>
    <property type="molecule type" value="Genomic_DNA"/>
</dbReference>
<organism evidence="1 2">
    <name type="scientific">Senegalimassilia faecalis</name>
    <dbReference type="NCBI Taxonomy" id="2509433"/>
    <lineage>
        <taxon>Bacteria</taxon>
        <taxon>Bacillati</taxon>
        <taxon>Actinomycetota</taxon>
        <taxon>Coriobacteriia</taxon>
        <taxon>Coriobacteriales</taxon>
        <taxon>Coriobacteriaceae</taxon>
        <taxon>Senegalimassilia</taxon>
    </lineage>
</organism>
<dbReference type="Proteomes" id="UP000293345">
    <property type="component" value="Unassembled WGS sequence"/>
</dbReference>
<accession>A0A4Q2K0T9</accession>
<dbReference type="AlphaFoldDB" id="A0A4Q2K0T9"/>
<sequence length="108" mass="11624">MQHRESLFPVAGSAALKPQAEIRHTRIIAFPKQTPFDAQQQPRHAANSLRRFANASVRSIHLIASYLDESFSISSGTAKGIAPQCATRRETAAIAAIGTAIALAVILF</sequence>
<protein>
    <submittedName>
        <fullName evidence="1">Uncharacterized protein</fullName>
    </submittedName>
</protein>
<dbReference type="RefSeq" id="WP_129422875.1">
    <property type="nucleotide sequence ID" value="NZ_SDPW01000001.1"/>
</dbReference>
<gene>
    <name evidence="1" type="ORF">ET524_00495</name>
</gene>
<evidence type="ECO:0000313" key="2">
    <source>
        <dbReference type="Proteomes" id="UP000293345"/>
    </source>
</evidence>
<evidence type="ECO:0000313" key="1">
    <source>
        <dbReference type="EMBL" id="RXZ53144.1"/>
    </source>
</evidence>
<comment type="caution">
    <text evidence="1">The sequence shown here is derived from an EMBL/GenBank/DDBJ whole genome shotgun (WGS) entry which is preliminary data.</text>
</comment>